<sequence>MVPSSRALRASLCAALVAFIAGCGGGDAPVAPLRADRPRTGPVPPAAPDSTQGLQPSHDPGGRQAQASTNGGYVIDAANRAQVLLFYRTVYASSTSAAIGWTGHLASCDAGDASADFRAAELRRINWFRAMAGVPASVQFDTGFNQKAQQAAMLMAANNSLSHTPPANWTCYNATAAEAAGKSNLALGRYGADSISDGYMRDSGDNNAAAGHRRWVLYPQTQLMGAGDVDGGVRANALWVIDANYFNPRPAVRDDFVAWPPKGYAPYPVVYPRWSFAYPNADFSAATVTMTENGVPIATRKEVPVNGVGENALVWFPGAYVDGMNWAKPSGDTVYQVTVSNVVVNGFARSFSYTTTVFDPDATASDPLAISGSSTLDAGQAGTYSFNAVTGATSYEWRTLATTPYTLVDGAEAGTGNFTLSTSAGYAVIASDVSASGAASFHFAQPQATDQTMTLNQALAATASSTLQFASRLGLSTPMQRALVEVSVDDGANWTAVFEQAGQQNGTTSSFGETSFSTKSISLAAYANRTIRLRWRYAVGQGSWYPQSSTGIGWYVDAIQLAGFSAVSANPPTEAVTTSFQATAGSGSFALQARAGMYGYYSDWGLLKPVSVTAAATGPDCLFNWAEANYPGLFSPPSASQTIGAYYFRHYAATGFYLGVSSQDSNVYYLNGGSVPTSAGTRTYWFGQTGCSP</sequence>
<comment type="caution">
    <text evidence="4">The sequence shown here is derived from an EMBL/GenBank/DDBJ whole genome shotgun (WGS) entry which is preliminary data.</text>
</comment>
<keyword evidence="5" id="KW-1185">Reference proteome</keyword>
<feature type="domain" description="SCP" evidence="3">
    <location>
        <begin position="122"/>
        <end position="236"/>
    </location>
</feature>
<feature type="region of interest" description="Disordered" evidence="1">
    <location>
        <begin position="31"/>
        <end position="68"/>
    </location>
</feature>
<dbReference type="Gene3D" id="3.40.33.10">
    <property type="entry name" value="CAP"/>
    <property type="match status" value="1"/>
</dbReference>
<evidence type="ECO:0000313" key="4">
    <source>
        <dbReference type="EMBL" id="MBG9389424.1"/>
    </source>
</evidence>
<gene>
    <name evidence="4" type="ORF">I5803_15440</name>
</gene>
<accession>A0A931H684</accession>
<dbReference type="Gene3D" id="2.60.120.260">
    <property type="entry name" value="Galactose-binding domain-like"/>
    <property type="match status" value="1"/>
</dbReference>
<keyword evidence="2" id="KW-0732">Signal</keyword>
<evidence type="ECO:0000313" key="5">
    <source>
        <dbReference type="Proteomes" id="UP000651050"/>
    </source>
</evidence>
<dbReference type="SUPFAM" id="SSF55797">
    <property type="entry name" value="PR-1-like"/>
    <property type="match status" value="1"/>
</dbReference>
<dbReference type="InterPro" id="IPR014044">
    <property type="entry name" value="CAP_dom"/>
</dbReference>
<feature type="signal peptide" evidence="2">
    <location>
        <begin position="1"/>
        <end position="20"/>
    </location>
</feature>
<feature type="chain" id="PRO_5037779391" evidence="2">
    <location>
        <begin position="21"/>
        <end position="693"/>
    </location>
</feature>
<evidence type="ECO:0000256" key="2">
    <source>
        <dbReference type="SAM" id="SignalP"/>
    </source>
</evidence>
<dbReference type="Proteomes" id="UP000651050">
    <property type="component" value="Unassembled WGS sequence"/>
</dbReference>
<dbReference type="Pfam" id="PF00188">
    <property type="entry name" value="CAP"/>
    <property type="match status" value="1"/>
</dbReference>
<name>A0A931H684_9BURK</name>
<protein>
    <submittedName>
        <fullName evidence="4">CAP domain-containing protein</fullName>
    </submittedName>
</protein>
<dbReference type="PROSITE" id="PS51257">
    <property type="entry name" value="PROKAR_LIPOPROTEIN"/>
    <property type="match status" value="1"/>
</dbReference>
<reference evidence="4" key="1">
    <citation type="submission" date="2020-11" db="EMBL/GenBank/DDBJ databases">
        <title>Bacterial whole genome sequence for Caenimonas sp. DR4.4.</title>
        <authorList>
            <person name="Le V."/>
            <person name="Ko S.-R."/>
            <person name="Ahn C.-Y."/>
            <person name="Oh H.-M."/>
        </authorList>
    </citation>
    <scope>NUCLEOTIDE SEQUENCE</scope>
    <source>
        <strain evidence="4">DR4.4</strain>
    </source>
</reference>
<dbReference type="RefSeq" id="WP_196987222.1">
    <property type="nucleotide sequence ID" value="NZ_JADWYS010000001.1"/>
</dbReference>
<evidence type="ECO:0000259" key="3">
    <source>
        <dbReference type="Pfam" id="PF00188"/>
    </source>
</evidence>
<organism evidence="4 5">
    <name type="scientific">Caenimonas aquaedulcis</name>
    <dbReference type="NCBI Taxonomy" id="2793270"/>
    <lineage>
        <taxon>Bacteria</taxon>
        <taxon>Pseudomonadati</taxon>
        <taxon>Pseudomonadota</taxon>
        <taxon>Betaproteobacteria</taxon>
        <taxon>Burkholderiales</taxon>
        <taxon>Comamonadaceae</taxon>
        <taxon>Caenimonas</taxon>
    </lineage>
</organism>
<dbReference type="AlphaFoldDB" id="A0A931H684"/>
<dbReference type="InterPro" id="IPR035940">
    <property type="entry name" value="CAP_sf"/>
</dbReference>
<dbReference type="EMBL" id="JADWYS010000001">
    <property type="protein sequence ID" value="MBG9389424.1"/>
    <property type="molecule type" value="Genomic_DNA"/>
</dbReference>
<proteinExistence type="predicted"/>
<evidence type="ECO:0000256" key="1">
    <source>
        <dbReference type="SAM" id="MobiDB-lite"/>
    </source>
</evidence>